<keyword evidence="9 10" id="KW-0376">Hydrogen peroxide</keyword>
<keyword evidence="7 10" id="KW-0560">Oxidoreductase</keyword>
<keyword evidence="8 10" id="KW-0408">Iron</keyword>
<dbReference type="PROSITE" id="PS51257">
    <property type="entry name" value="PROKAR_LIPOPROTEIN"/>
    <property type="match status" value="1"/>
</dbReference>
<evidence type="ECO:0000313" key="17">
    <source>
        <dbReference type="Proteomes" id="UP000214365"/>
    </source>
</evidence>
<feature type="chain" id="PRO_5012510925" description="Catalase" evidence="14">
    <location>
        <begin position="20"/>
        <end position="735"/>
    </location>
</feature>
<keyword evidence="14" id="KW-0732">Signal</keyword>
<evidence type="ECO:0000256" key="8">
    <source>
        <dbReference type="ARBA" id="ARBA00023004"/>
    </source>
</evidence>
<dbReference type="Gene3D" id="2.40.180.10">
    <property type="entry name" value="Catalase core domain"/>
    <property type="match status" value="1"/>
</dbReference>
<evidence type="ECO:0000256" key="2">
    <source>
        <dbReference type="ARBA" id="ARBA00005329"/>
    </source>
</evidence>
<evidence type="ECO:0000256" key="13">
    <source>
        <dbReference type="SAM" id="MobiDB-lite"/>
    </source>
</evidence>
<dbReference type="GeneID" id="31006576"/>
<feature type="active site" evidence="11">
    <location>
        <position position="187"/>
    </location>
</feature>
<dbReference type="InterPro" id="IPR011614">
    <property type="entry name" value="Catalase_core"/>
</dbReference>
<evidence type="ECO:0000256" key="10">
    <source>
        <dbReference type="PIRNR" id="PIRNR038927"/>
    </source>
</evidence>
<keyword evidence="6 10" id="KW-0479">Metal-binding</keyword>
<dbReference type="PROSITE" id="PS51402">
    <property type="entry name" value="CATALASE_3"/>
    <property type="match status" value="1"/>
</dbReference>
<organism evidence="16 17">
    <name type="scientific">Talaromyces atroroseus</name>
    <dbReference type="NCBI Taxonomy" id="1441469"/>
    <lineage>
        <taxon>Eukaryota</taxon>
        <taxon>Fungi</taxon>
        <taxon>Dikarya</taxon>
        <taxon>Ascomycota</taxon>
        <taxon>Pezizomycotina</taxon>
        <taxon>Eurotiomycetes</taxon>
        <taxon>Eurotiomycetidae</taxon>
        <taxon>Eurotiales</taxon>
        <taxon>Trichocomaceae</taxon>
        <taxon>Talaromyces</taxon>
        <taxon>Talaromyces sect. Trachyspermi</taxon>
    </lineage>
</organism>
<dbReference type="PRINTS" id="PR00067">
    <property type="entry name" value="CATALASE"/>
</dbReference>
<comment type="function">
    <text evidence="10">Occurs in almost all aerobically respiring organisms and serves to protect cells from the toxic effects of hydrogen peroxide.</text>
</comment>
<feature type="domain" description="Catalase core" evidence="15">
    <location>
        <begin position="68"/>
        <end position="455"/>
    </location>
</feature>
<comment type="caution">
    <text evidence="16">The sequence shown here is derived from an EMBL/GenBank/DDBJ whole genome shotgun (WGS) entry which is preliminary data.</text>
</comment>
<keyword evidence="17" id="KW-1185">Reference proteome</keyword>
<evidence type="ECO:0000259" key="15">
    <source>
        <dbReference type="SMART" id="SM01060"/>
    </source>
</evidence>
<evidence type="ECO:0000256" key="1">
    <source>
        <dbReference type="ARBA" id="ARBA00001971"/>
    </source>
</evidence>
<dbReference type="PANTHER" id="PTHR42821:SF3">
    <property type="entry name" value="CATALASE B"/>
    <property type="match status" value="1"/>
</dbReference>
<dbReference type="EMBL" id="LFMY01000010">
    <property type="protein sequence ID" value="OKL58092.1"/>
    <property type="molecule type" value="Genomic_DNA"/>
</dbReference>
<dbReference type="InterPro" id="IPR020835">
    <property type="entry name" value="Catalase_sf"/>
</dbReference>
<gene>
    <name evidence="16" type="ORF">UA08_06821</name>
</gene>
<dbReference type="InterPro" id="IPR041399">
    <property type="entry name" value="Catalase_large_C"/>
</dbReference>
<feature type="binding site" description="axial binding residue" evidence="12">
    <location>
        <position position="401"/>
    </location>
    <ligand>
        <name>heme</name>
        <dbReference type="ChEBI" id="CHEBI:30413"/>
    </ligand>
    <ligandPart>
        <name>Fe</name>
        <dbReference type="ChEBI" id="CHEBI:18248"/>
    </ligandPart>
</feature>
<evidence type="ECO:0000256" key="3">
    <source>
        <dbReference type="ARBA" id="ARBA00012314"/>
    </source>
</evidence>
<dbReference type="InterPro" id="IPR043156">
    <property type="entry name" value="Catalase_clade2_helical"/>
</dbReference>
<dbReference type="PIRSF" id="PIRSF038927">
    <property type="entry name" value="Catalase_clade2"/>
    <property type="match status" value="1"/>
</dbReference>
<sequence>MRGNRFLGSLAGLVAVASAACPLLTGENLGSGTANPHQVERRQSTNASSETETFLSQFYLNDNSTYLTSDVGGPIEDQNSLKAGSRGPTLLEDFIFRQKIQHFDHERVPERAVHARGVGAHGVFTSYADWSNITAAAFLGAAGKETPVFARFSTVAGSRGSVDTARDVHGFAVRLYTDEGNYDIVGNNIPVFFIQDAIQFPDLIHAVKPQPANEIPQAATAHDTAYDYFSQQPSTLHTLFWAMAGHGIPRSFRHVDGFGVHTYRFVTNDGSSKLVKFHWTSLQGRASLVWEEAQATAGKNSDFMRQDLYDNIEAGRFPEWELGVQIIDESDALSYGFDLLDPTKILPVEDVPITPLGKMQLNRNPLNYFAETEQVMFQPGHIVRGIDFTEDPLLQGRIFSYLDTQLNRNNGPNFEQIPINRPRVPFHNNNRDGSSQMFIPLNEAAYSPNTVNDGFPKQANETVGKGFFTSPGRTVNGHLLRATSPTFADVWSQPGLFYNSLIPAEQQFLINALRFELSHIDNDVIKNNFITQLNRVNNDIATRVAVAIGVSPPQPDPTYYHNNKTTNVGTFGTPLKRIDGLVVGILASVNNQSSIDDAQTLLQNLESFNVDVIVVAERLAPGVSATYSQSDATNFDSVVVASGSEALFGSQTFTAKSNITLYPAGRPTQILVDAFRFGKPVGALGSAIAALSAADISTEDTGVLTGASVDDDFVDQLTQDLATFKFVDRFALDQD</sequence>
<name>A0A225AB03_TALAT</name>
<evidence type="ECO:0000313" key="16">
    <source>
        <dbReference type="EMBL" id="OKL58092.1"/>
    </source>
</evidence>
<dbReference type="InterPro" id="IPR029062">
    <property type="entry name" value="Class_I_gatase-like"/>
</dbReference>
<dbReference type="GO" id="GO:0042744">
    <property type="term" value="P:hydrogen peroxide catabolic process"/>
    <property type="evidence" value="ECO:0007669"/>
    <property type="project" value="UniProtKB-UniRule"/>
</dbReference>
<reference evidence="16 17" key="1">
    <citation type="submission" date="2015-06" db="EMBL/GenBank/DDBJ databases">
        <title>Talaromyces atroroseus IBT 11181 draft genome.</title>
        <authorList>
            <person name="Rasmussen K.B."/>
            <person name="Rasmussen S."/>
            <person name="Petersen B."/>
            <person name="Sicheritz-Ponten T."/>
            <person name="Mortensen U.H."/>
            <person name="Thrane U."/>
        </authorList>
    </citation>
    <scope>NUCLEOTIDE SEQUENCE [LARGE SCALE GENOMIC DNA]</scope>
    <source>
        <strain evidence="16 17">IBT 11181</strain>
    </source>
</reference>
<feature type="active site" evidence="11">
    <location>
        <position position="114"/>
    </location>
</feature>
<comment type="catalytic activity">
    <reaction evidence="10">
        <text>2 H2O2 = O2 + 2 H2O</text>
        <dbReference type="Rhea" id="RHEA:20309"/>
        <dbReference type="ChEBI" id="CHEBI:15377"/>
        <dbReference type="ChEBI" id="CHEBI:15379"/>
        <dbReference type="ChEBI" id="CHEBI:16240"/>
        <dbReference type="EC" id="1.11.1.6"/>
    </reaction>
</comment>
<dbReference type="Pfam" id="PF06628">
    <property type="entry name" value="Catalase-rel"/>
    <property type="match status" value="1"/>
</dbReference>
<dbReference type="GO" id="GO:0020037">
    <property type="term" value="F:heme binding"/>
    <property type="evidence" value="ECO:0007669"/>
    <property type="project" value="UniProtKB-UniRule"/>
</dbReference>
<dbReference type="FunFam" id="1.20.1370.20:FF:000001">
    <property type="entry name" value="Catalase HPII"/>
    <property type="match status" value="1"/>
</dbReference>
<dbReference type="InterPro" id="IPR002226">
    <property type="entry name" value="Catalase_haem_BS"/>
</dbReference>
<evidence type="ECO:0000256" key="6">
    <source>
        <dbReference type="ARBA" id="ARBA00022723"/>
    </source>
</evidence>
<dbReference type="GO" id="GO:0070301">
    <property type="term" value="P:cellular response to hydrogen peroxide"/>
    <property type="evidence" value="ECO:0007669"/>
    <property type="project" value="UniProtKB-ARBA"/>
</dbReference>
<dbReference type="AlphaFoldDB" id="A0A225AB03"/>
<keyword evidence="5 10" id="KW-0349">Heme</keyword>
<evidence type="ECO:0000256" key="11">
    <source>
        <dbReference type="PIRSR" id="PIRSR038927-1"/>
    </source>
</evidence>
<dbReference type="InterPro" id="IPR010582">
    <property type="entry name" value="Catalase_immune_responsive"/>
</dbReference>
<dbReference type="SUPFAM" id="SSF56634">
    <property type="entry name" value="Heme-dependent catalase-like"/>
    <property type="match status" value="1"/>
</dbReference>
<dbReference type="Gene3D" id="3.40.50.880">
    <property type="match status" value="1"/>
</dbReference>
<dbReference type="CDD" id="cd03132">
    <property type="entry name" value="GATase1_catalase"/>
    <property type="match status" value="1"/>
</dbReference>
<feature type="signal peptide" evidence="14">
    <location>
        <begin position="1"/>
        <end position="19"/>
    </location>
</feature>
<dbReference type="FunFam" id="2.40.180.10:FF:000003">
    <property type="entry name" value="Catalase"/>
    <property type="match status" value="1"/>
</dbReference>
<evidence type="ECO:0000256" key="5">
    <source>
        <dbReference type="ARBA" id="ARBA00022617"/>
    </source>
</evidence>
<dbReference type="RefSeq" id="XP_020118213.1">
    <property type="nucleotide sequence ID" value="XM_020269140.1"/>
</dbReference>
<dbReference type="Pfam" id="PF00199">
    <property type="entry name" value="Catalase"/>
    <property type="match status" value="1"/>
</dbReference>
<dbReference type="PANTHER" id="PTHR42821">
    <property type="entry name" value="CATALASE"/>
    <property type="match status" value="1"/>
</dbReference>
<dbReference type="EC" id="1.11.1.6" evidence="3 10"/>
<dbReference type="GO" id="GO:0046872">
    <property type="term" value="F:metal ion binding"/>
    <property type="evidence" value="ECO:0007669"/>
    <property type="project" value="UniProtKB-KW"/>
</dbReference>
<dbReference type="STRING" id="1441469.A0A225AB03"/>
<dbReference type="Pfam" id="PF18011">
    <property type="entry name" value="Catalase_C"/>
    <property type="match status" value="1"/>
</dbReference>
<evidence type="ECO:0000256" key="9">
    <source>
        <dbReference type="ARBA" id="ARBA00023324"/>
    </source>
</evidence>
<protein>
    <recommendedName>
        <fullName evidence="3 10">Catalase</fullName>
        <ecNumber evidence="3 10">1.11.1.6</ecNumber>
    </recommendedName>
</protein>
<dbReference type="Proteomes" id="UP000214365">
    <property type="component" value="Unassembled WGS sequence"/>
</dbReference>
<dbReference type="InterPro" id="IPR018028">
    <property type="entry name" value="Catalase"/>
</dbReference>
<comment type="similarity">
    <text evidence="2 10">Belongs to the catalase family.</text>
</comment>
<evidence type="ECO:0000256" key="12">
    <source>
        <dbReference type="PIRSR" id="PIRSR038927-2"/>
    </source>
</evidence>
<dbReference type="GO" id="GO:0004096">
    <property type="term" value="F:catalase activity"/>
    <property type="evidence" value="ECO:0007669"/>
    <property type="project" value="UniProtKB-UniRule"/>
</dbReference>
<dbReference type="OrthoDB" id="6880011at2759"/>
<dbReference type="PROSITE" id="PS00437">
    <property type="entry name" value="CATALASE_1"/>
    <property type="match status" value="1"/>
</dbReference>
<dbReference type="SUPFAM" id="SSF52317">
    <property type="entry name" value="Class I glutamine amidotransferase-like"/>
    <property type="match status" value="1"/>
</dbReference>
<comment type="cofactor">
    <cofactor evidence="1 10 12">
        <name>heme</name>
        <dbReference type="ChEBI" id="CHEBI:30413"/>
    </cofactor>
</comment>
<feature type="region of interest" description="Disordered" evidence="13">
    <location>
        <begin position="29"/>
        <end position="49"/>
    </location>
</feature>
<dbReference type="GO" id="GO:0005829">
    <property type="term" value="C:cytosol"/>
    <property type="evidence" value="ECO:0007669"/>
    <property type="project" value="TreeGrafter"/>
</dbReference>
<proteinExistence type="inferred from homology"/>
<evidence type="ECO:0000256" key="14">
    <source>
        <dbReference type="SAM" id="SignalP"/>
    </source>
</evidence>
<dbReference type="Gene3D" id="1.20.1370.20">
    <property type="match status" value="1"/>
</dbReference>
<evidence type="ECO:0000256" key="4">
    <source>
        <dbReference type="ARBA" id="ARBA00022559"/>
    </source>
</evidence>
<evidence type="ECO:0000256" key="7">
    <source>
        <dbReference type="ARBA" id="ARBA00023002"/>
    </source>
</evidence>
<dbReference type="SMART" id="SM01060">
    <property type="entry name" value="Catalase"/>
    <property type="match status" value="1"/>
</dbReference>
<accession>A0A225AB03</accession>
<keyword evidence="4 10" id="KW-0575">Peroxidase</keyword>
<dbReference type="InterPro" id="IPR024712">
    <property type="entry name" value="Catalase_clade2"/>
</dbReference>